<dbReference type="EMBL" id="BMIT01000021">
    <property type="protein sequence ID" value="GGF09488.1"/>
    <property type="molecule type" value="Genomic_DNA"/>
</dbReference>
<sequence>MGCFFIAIKKRNIKRCTPSTNSFSLAYYRLPLTAYRLPLTAYRLALGLWLAINLFRAVE</sequence>
<evidence type="ECO:0000313" key="1">
    <source>
        <dbReference type="EMBL" id="GGF09488.1"/>
    </source>
</evidence>
<keyword evidence="2" id="KW-1185">Reference proteome</keyword>
<evidence type="ECO:0000313" key="2">
    <source>
        <dbReference type="Proteomes" id="UP000638462"/>
    </source>
</evidence>
<gene>
    <name evidence="1" type="ORF">GCM10008027_38040</name>
</gene>
<accession>A0ABQ1U5B5</accession>
<dbReference type="Proteomes" id="UP000638462">
    <property type="component" value="Unassembled WGS sequence"/>
</dbReference>
<protein>
    <submittedName>
        <fullName evidence="1">Uncharacterized protein</fullName>
    </submittedName>
</protein>
<organism evidence="1 2">
    <name type="scientific">Pseudoalteromonas gelatinilytica</name>
    <dbReference type="NCBI Taxonomy" id="1703256"/>
    <lineage>
        <taxon>Bacteria</taxon>
        <taxon>Pseudomonadati</taxon>
        <taxon>Pseudomonadota</taxon>
        <taxon>Gammaproteobacteria</taxon>
        <taxon>Alteromonadales</taxon>
        <taxon>Pseudoalteromonadaceae</taxon>
        <taxon>Pseudoalteromonas</taxon>
    </lineage>
</organism>
<name>A0ABQ1U5B5_9GAMM</name>
<reference evidence="2" key="1">
    <citation type="journal article" date="2019" name="Int. J. Syst. Evol. Microbiol.">
        <title>The Global Catalogue of Microorganisms (GCM) 10K type strain sequencing project: providing services to taxonomists for standard genome sequencing and annotation.</title>
        <authorList>
            <consortium name="The Broad Institute Genomics Platform"/>
            <consortium name="The Broad Institute Genome Sequencing Center for Infectious Disease"/>
            <person name="Wu L."/>
            <person name="Ma J."/>
        </authorList>
    </citation>
    <scope>NUCLEOTIDE SEQUENCE [LARGE SCALE GENOMIC DNA]</scope>
    <source>
        <strain evidence="2">CGMCC 1.15394</strain>
    </source>
</reference>
<comment type="caution">
    <text evidence="1">The sequence shown here is derived from an EMBL/GenBank/DDBJ whole genome shotgun (WGS) entry which is preliminary data.</text>
</comment>
<proteinExistence type="predicted"/>